<dbReference type="Proteomes" id="UP000184267">
    <property type="component" value="Unassembled WGS sequence"/>
</dbReference>
<proteinExistence type="predicted"/>
<organism evidence="2 3">
    <name type="scientific">Trametes pubescens</name>
    <name type="common">White-rot fungus</name>
    <dbReference type="NCBI Taxonomy" id="154538"/>
    <lineage>
        <taxon>Eukaryota</taxon>
        <taxon>Fungi</taxon>
        <taxon>Dikarya</taxon>
        <taxon>Basidiomycota</taxon>
        <taxon>Agaricomycotina</taxon>
        <taxon>Agaricomycetes</taxon>
        <taxon>Polyporales</taxon>
        <taxon>Polyporaceae</taxon>
        <taxon>Trametes</taxon>
    </lineage>
</organism>
<keyword evidence="3" id="KW-1185">Reference proteome</keyword>
<sequence length="77" mass="8058">MTPQDASMRDVAHEPRAAGDSGRTAPSPISEANTATAATPEPTTPLAEQDARPRAATVHNRVRPQGALFSRPAQALD</sequence>
<evidence type="ECO:0000313" key="3">
    <source>
        <dbReference type="Proteomes" id="UP000184267"/>
    </source>
</evidence>
<dbReference type="EMBL" id="MNAD01001612">
    <property type="protein sequence ID" value="OJT03443.1"/>
    <property type="molecule type" value="Genomic_DNA"/>
</dbReference>
<evidence type="ECO:0000256" key="1">
    <source>
        <dbReference type="SAM" id="MobiDB-lite"/>
    </source>
</evidence>
<evidence type="ECO:0000313" key="2">
    <source>
        <dbReference type="EMBL" id="OJT03443.1"/>
    </source>
</evidence>
<name>A0A1M2V7B8_TRAPU</name>
<protein>
    <submittedName>
        <fullName evidence="2">Uncharacterized protein</fullName>
    </submittedName>
</protein>
<gene>
    <name evidence="2" type="ORF">TRAPUB_5862</name>
</gene>
<feature type="region of interest" description="Disordered" evidence="1">
    <location>
        <begin position="1"/>
        <end position="77"/>
    </location>
</feature>
<dbReference type="AlphaFoldDB" id="A0A1M2V7B8"/>
<feature type="compositionally biased region" description="Basic and acidic residues" evidence="1">
    <location>
        <begin position="7"/>
        <end position="17"/>
    </location>
</feature>
<reference evidence="2 3" key="1">
    <citation type="submission" date="2016-10" db="EMBL/GenBank/DDBJ databases">
        <title>Genome sequence of the basidiomycete white-rot fungus Trametes pubescens.</title>
        <authorList>
            <person name="Makela M.R."/>
            <person name="Granchi Z."/>
            <person name="Peng M."/>
            <person name="De Vries R.P."/>
            <person name="Grigoriev I."/>
            <person name="Riley R."/>
            <person name="Hilden K."/>
        </authorList>
    </citation>
    <scope>NUCLEOTIDE SEQUENCE [LARGE SCALE GENOMIC DNA]</scope>
    <source>
        <strain evidence="2 3">FBCC735</strain>
    </source>
</reference>
<feature type="compositionally biased region" description="Low complexity" evidence="1">
    <location>
        <begin position="31"/>
        <end position="48"/>
    </location>
</feature>
<comment type="caution">
    <text evidence="2">The sequence shown here is derived from an EMBL/GenBank/DDBJ whole genome shotgun (WGS) entry which is preliminary data.</text>
</comment>
<accession>A0A1M2V7B8</accession>